<feature type="domain" description="Methyltransferase" evidence="3">
    <location>
        <begin position="41"/>
        <end position="135"/>
    </location>
</feature>
<dbReference type="InterPro" id="IPR041698">
    <property type="entry name" value="Methyltransf_25"/>
</dbReference>
<dbReference type="Gene3D" id="3.40.50.150">
    <property type="entry name" value="Vaccinia Virus protein VP39"/>
    <property type="match status" value="1"/>
</dbReference>
<keyword evidence="2 4" id="KW-0808">Transferase</keyword>
<dbReference type="OrthoDB" id="66144at2759"/>
<evidence type="ECO:0000256" key="2">
    <source>
        <dbReference type="ARBA" id="ARBA00022679"/>
    </source>
</evidence>
<dbReference type="AlphaFoldDB" id="A0A6A5WBT9"/>
<dbReference type="Gene3D" id="1.10.150.290">
    <property type="entry name" value="S-adenosyl-L-methionine-dependent methyltransferases"/>
    <property type="match status" value="1"/>
</dbReference>
<dbReference type="PANTHER" id="PTHR43861:SF1">
    <property type="entry name" value="TRANS-ACONITATE 2-METHYLTRANSFERASE"/>
    <property type="match status" value="1"/>
</dbReference>
<sequence>MSEKKDWSATQYLKFNTQRTRPVHDLLAQIPPWELLPGTRIFDLGCGPGNSTEAIGAKFPEAKIMGVDSSKDMLEKARVAVPRVEFVEGDLSAWKIPPGEQEIGLLFSNAVFHWLRHEHRIPTMVRLFEALKPGGVIAFQAPDNYHEPSHRLMRDTASLSQKPWSKYFSNTRIGDLADTERPDLDPIEAPSAFYNALIPFSADVNVWRTTYQHALPTARDIVEWVKGTGLQPFLNRIQGEEVKVAFLEEYERRIREVYGELGDGKVLLGYPRLFVVAVRK</sequence>
<dbReference type="Pfam" id="PF13649">
    <property type="entry name" value="Methyltransf_25"/>
    <property type="match status" value="1"/>
</dbReference>
<dbReference type="GO" id="GO:0032259">
    <property type="term" value="P:methylation"/>
    <property type="evidence" value="ECO:0007669"/>
    <property type="project" value="UniProtKB-KW"/>
</dbReference>
<keyword evidence="5" id="KW-1185">Reference proteome</keyword>
<dbReference type="GO" id="GO:0030798">
    <property type="term" value="F:trans-aconitate 2-methyltransferase activity"/>
    <property type="evidence" value="ECO:0007669"/>
    <property type="project" value="InterPro"/>
</dbReference>
<dbReference type="Proteomes" id="UP000799779">
    <property type="component" value="Unassembled WGS sequence"/>
</dbReference>
<evidence type="ECO:0000313" key="4">
    <source>
        <dbReference type="EMBL" id="KAF1999330.1"/>
    </source>
</evidence>
<keyword evidence="1 4" id="KW-0489">Methyltransferase</keyword>
<evidence type="ECO:0000256" key="1">
    <source>
        <dbReference type="ARBA" id="ARBA00022603"/>
    </source>
</evidence>
<dbReference type="SUPFAM" id="SSF53335">
    <property type="entry name" value="S-adenosyl-L-methionine-dependent methyltransferases"/>
    <property type="match status" value="1"/>
</dbReference>
<reference evidence="4" key="1">
    <citation type="journal article" date="2020" name="Stud. Mycol.">
        <title>101 Dothideomycetes genomes: a test case for predicting lifestyles and emergence of pathogens.</title>
        <authorList>
            <person name="Haridas S."/>
            <person name="Albert R."/>
            <person name="Binder M."/>
            <person name="Bloem J."/>
            <person name="Labutti K."/>
            <person name="Salamov A."/>
            <person name="Andreopoulos B."/>
            <person name="Baker S."/>
            <person name="Barry K."/>
            <person name="Bills G."/>
            <person name="Bluhm B."/>
            <person name="Cannon C."/>
            <person name="Castanera R."/>
            <person name="Culley D."/>
            <person name="Daum C."/>
            <person name="Ezra D."/>
            <person name="Gonzalez J."/>
            <person name="Henrissat B."/>
            <person name="Kuo A."/>
            <person name="Liang C."/>
            <person name="Lipzen A."/>
            <person name="Lutzoni F."/>
            <person name="Magnuson J."/>
            <person name="Mondo S."/>
            <person name="Nolan M."/>
            <person name="Ohm R."/>
            <person name="Pangilinan J."/>
            <person name="Park H.-J."/>
            <person name="Ramirez L."/>
            <person name="Alfaro M."/>
            <person name="Sun H."/>
            <person name="Tritt A."/>
            <person name="Yoshinaga Y."/>
            <person name="Zwiers L.-H."/>
            <person name="Turgeon B."/>
            <person name="Goodwin S."/>
            <person name="Spatafora J."/>
            <person name="Crous P."/>
            <person name="Grigoriev I."/>
        </authorList>
    </citation>
    <scope>NUCLEOTIDE SEQUENCE</scope>
    <source>
        <strain evidence="4">CBS 123094</strain>
    </source>
</reference>
<organism evidence="4 5">
    <name type="scientific">Amniculicola lignicola CBS 123094</name>
    <dbReference type="NCBI Taxonomy" id="1392246"/>
    <lineage>
        <taxon>Eukaryota</taxon>
        <taxon>Fungi</taxon>
        <taxon>Dikarya</taxon>
        <taxon>Ascomycota</taxon>
        <taxon>Pezizomycotina</taxon>
        <taxon>Dothideomycetes</taxon>
        <taxon>Pleosporomycetidae</taxon>
        <taxon>Pleosporales</taxon>
        <taxon>Amniculicolaceae</taxon>
        <taxon>Amniculicola</taxon>
    </lineage>
</organism>
<dbReference type="EMBL" id="ML977596">
    <property type="protein sequence ID" value="KAF1999330.1"/>
    <property type="molecule type" value="Genomic_DNA"/>
</dbReference>
<protein>
    <submittedName>
        <fullName evidence="4">S-adenosyl-L-methionine-dependent methyltransferase</fullName>
    </submittedName>
</protein>
<accession>A0A6A5WBT9</accession>
<evidence type="ECO:0000259" key="3">
    <source>
        <dbReference type="Pfam" id="PF13649"/>
    </source>
</evidence>
<dbReference type="InterPro" id="IPR029063">
    <property type="entry name" value="SAM-dependent_MTases_sf"/>
</dbReference>
<proteinExistence type="predicted"/>
<gene>
    <name evidence="4" type="ORF">P154DRAFT_523360</name>
</gene>
<name>A0A6A5WBT9_9PLEO</name>
<dbReference type="CDD" id="cd02440">
    <property type="entry name" value="AdoMet_MTases"/>
    <property type="match status" value="1"/>
</dbReference>
<dbReference type="InterPro" id="IPR023149">
    <property type="entry name" value="Trans_acon_MeTrfase_C"/>
</dbReference>
<dbReference type="PANTHER" id="PTHR43861">
    <property type="entry name" value="TRANS-ACONITATE 2-METHYLTRANSFERASE-RELATED"/>
    <property type="match status" value="1"/>
</dbReference>
<evidence type="ECO:0000313" key="5">
    <source>
        <dbReference type="Proteomes" id="UP000799779"/>
    </source>
</evidence>